<feature type="compositionally biased region" description="Basic and acidic residues" evidence="1">
    <location>
        <begin position="1"/>
        <end position="11"/>
    </location>
</feature>
<organism evidence="2 3">
    <name type="scientific">Protopolystoma xenopodis</name>
    <dbReference type="NCBI Taxonomy" id="117903"/>
    <lineage>
        <taxon>Eukaryota</taxon>
        <taxon>Metazoa</taxon>
        <taxon>Spiralia</taxon>
        <taxon>Lophotrochozoa</taxon>
        <taxon>Platyhelminthes</taxon>
        <taxon>Monogenea</taxon>
        <taxon>Polyopisthocotylea</taxon>
        <taxon>Polystomatidea</taxon>
        <taxon>Polystomatidae</taxon>
        <taxon>Protopolystoma</taxon>
    </lineage>
</organism>
<accession>A0A3S5BFN9</accession>
<feature type="compositionally biased region" description="Low complexity" evidence="1">
    <location>
        <begin position="74"/>
        <end position="86"/>
    </location>
</feature>
<name>A0A3S5BFN9_9PLAT</name>
<sequence length="154" mass="16204">MLILDANDKSDPVSTPLASLENHNFGPPSVSAANAPTSATLPNPPSSVTNASSSLMNELVHMLHEAITQKQRFTTPCSTNSTSTPSERQITEPVTVTANSNSLPGPKVMSSADSSDLAKSSSAAPQLCRYIISLKATRLHFNTLNISMNLPSAL</sequence>
<keyword evidence="3" id="KW-1185">Reference proteome</keyword>
<feature type="region of interest" description="Disordered" evidence="1">
    <location>
        <begin position="71"/>
        <end position="92"/>
    </location>
</feature>
<feature type="compositionally biased region" description="Polar residues" evidence="1">
    <location>
        <begin position="31"/>
        <end position="51"/>
    </location>
</feature>
<dbReference type="AlphaFoldDB" id="A0A3S5BFN9"/>
<dbReference type="Proteomes" id="UP000784294">
    <property type="component" value="Unassembled WGS sequence"/>
</dbReference>
<reference evidence="2" key="1">
    <citation type="submission" date="2018-11" db="EMBL/GenBank/DDBJ databases">
        <authorList>
            <consortium name="Pathogen Informatics"/>
        </authorList>
    </citation>
    <scope>NUCLEOTIDE SEQUENCE</scope>
</reference>
<proteinExistence type="predicted"/>
<evidence type="ECO:0000313" key="3">
    <source>
        <dbReference type="Proteomes" id="UP000784294"/>
    </source>
</evidence>
<evidence type="ECO:0000256" key="1">
    <source>
        <dbReference type="SAM" id="MobiDB-lite"/>
    </source>
</evidence>
<gene>
    <name evidence="2" type="ORF">PXEA_LOCUS15994</name>
</gene>
<dbReference type="EMBL" id="CAAALY010057108">
    <property type="protein sequence ID" value="VEL22554.1"/>
    <property type="molecule type" value="Genomic_DNA"/>
</dbReference>
<evidence type="ECO:0000313" key="2">
    <source>
        <dbReference type="EMBL" id="VEL22554.1"/>
    </source>
</evidence>
<protein>
    <submittedName>
        <fullName evidence="2">Uncharacterized protein</fullName>
    </submittedName>
</protein>
<comment type="caution">
    <text evidence="2">The sequence shown here is derived from an EMBL/GenBank/DDBJ whole genome shotgun (WGS) entry which is preliminary data.</text>
</comment>
<feature type="region of interest" description="Disordered" evidence="1">
    <location>
        <begin position="1"/>
        <end position="51"/>
    </location>
</feature>